<dbReference type="CDD" id="cd07067">
    <property type="entry name" value="HP_PGM_like"/>
    <property type="match status" value="1"/>
</dbReference>
<dbReference type="InterPro" id="IPR001345">
    <property type="entry name" value="PG/BPGM_mutase_AS"/>
</dbReference>
<dbReference type="SUPFAM" id="SSF53254">
    <property type="entry name" value="Phosphoglycerate mutase-like"/>
    <property type="match status" value="1"/>
</dbReference>
<dbReference type="Pfam" id="PF00300">
    <property type="entry name" value="His_Phos_1"/>
    <property type="match status" value="1"/>
</dbReference>
<keyword evidence="3" id="KW-1185">Reference proteome</keyword>
<evidence type="ECO:0000313" key="2">
    <source>
        <dbReference type="EMBL" id="CAK0846031.1"/>
    </source>
</evidence>
<dbReference type="InterPro" id="IPR029033">
    <property type="entry name" value="His_PPase_superfam"/>
</dbReference>
<dbReference type="PROSITE" id="PS00175">
    <property type="entry name" value="PG_MUTASE"/>
    <property type="match status" value="1"/>
</dbReference>
<gene>
    <name evidence="2" type="ORF">PCOR1329_LOCUS39638</name>
</gene>
<accession>A0ABN9TJ96</accession>
<dbReference type="Gene3D" id="3.40.50.1240">
    <property type="entry name" value="Phosphoglycerate mutase-like"/>
    <property type="match status" value="1"/>
</dbReference>
<dbReference type="PANTHER" id="PTHR48100">
    <property type="entry name" value="BROAD-SPECIFICITY PHOSPHATASE YOR283W-RELATED"/>
    <property type="match status" value="1"/>
</dbReference>
<dbReference type="EMBL" id="CAUYUJ010014786">
    <property type="protein sequence ID" value="CAK0846031.1"/>
    <property type="molecule type" value="Genomic_DNA"/>
</dbReference>
<dbReference type="InterPro" id="IPR013078">
    <property type="entry name" value="His_Pase_superF_clade-1"/>
</dbReference>
<reference evidence="2" key="1">
    <citation type="submission" date="2023-10" db="EMBL/GenBank/DDBJ databases">
        <authorList>
            <person name="Chen Y."/>
            <person name="Shah S."/>
            <person name="Dougan E. K."/>
            <person name="Thang M."/>
            <person name="Chan C."/>
        </authorList>
    </citation>
    <scope>NUCLEOTIDE SEQUENCE [LARGE SCALE GENOMIC DNA]</scope>
</reference>
<sequence length="1004" mass="110299">MPFAVRGSECDGLEVLLLPCSLKKKSHVSVTGDAQASMRTVDEVGMKVTRPPPSLLSRNSFFIYSFVRGDFDQAVPRSSDATQEIAVHQLAVGRSPELAQHSLGTWKGTGPEKLDLFDVAQHRRNRAVPNRVSFNERQHRQRSASGIWLDGAGCHTPKTVHLTVREALDFTSINVSRQRVDGGGVQCAEGAKISLQLLAMFRMVALAKDLEPIAEMLERYTEGEMPIGRKPPFSLANKATSTAESRVGRMPERSASERIKLNTSRLASLRGVHGERGGGLAETQGLQAAEGRVELQLHHEVEVAPNDVREAFESHVGAYSLIELQLPGREALRVEPVDRDEPKLNTPWQMGNRTQSTAVEDLQGLAEPHEGPGKGRYAATSSKRLQVRRLGLHRQPQKSPAQRRLALQHQLLGQVVDELEAELLALHQVAQADGRARRLLGLHRRGHLQTDLLDELRILPLEAIQLVGHLLDGGLEHDGRLTPALQLQDLLFELLLHLPYLALGLRSTGVERGILLARWLEKLRPSRVVLLGQLQLPLACGDGGKLLQVLRAEALGVGAIRARSTTSADGTWRKRSAARVTSVVMTSANTVLNCGAQREGSVEAPGVRKAAPGGPPQASVRGLPGRRTVVVVVVESEGHVEDEGLVGSRSFRGLWKSEGYDQEELDPCDGHVKCHTNPRHFPQKAYGTGEGGQCLLFLEHANSVPYRDTVRELTCHAVNSRSHGFPSARAWVESASGEREGLVAEWPAKHCNEAPSWYSARPLGLPLALHRASGAVLCLELRDGAEVLGSLRVPLRDIEPHRPTTRQLEMEAEQEAEERCRVTFQLLDSRSVLHHRRVFLVRHGESVWNKAQGSLDLQTMASAVDHPLSEEGRVQAEALGERLAAAAKQRDPNGMAMLRPDVVYVSPLTRAFQTAAIALGPLLAGRAKAEGQQAEFVVMANAREKQTLGGFDTWSTEIGEDVPRRTFVELRSLYEDCDDEKGVLSAFSQIHVDAQEVQDWRMLE</sequence>
<feature type="region of interest" description="Disordered" evidence="1">
    <location>
        <begin position="228"/>
        <end position="254"/>
    </location>
</feature>
<proteinExistence type="predicted"/>
<evidence type="ECO:0000313" key="3">
    <source>
        <dbReference type="Proteomes" id="UP001189429"/>
    </source>
</evidence>
<protein>
    <submittedName>
        <fullName evidence="2">Uncharacterized protein</fullName>
    </submittedName>
</protein>
<name>A0ABN9TJ96_9DINO</name>
<comment type="caution">
    <text evidence="2">The sequence shown here is derived from an EMBL/GenBank/DDBJ whole genome shotgun (WGS) entry which is preliminary data.</text>
</comment>
<organism evidence="2 3">
    <name type="scientific">Prorocentrum cordatum</name>
    <dbReference type="NCBI Taxonomy" id="2364126"/>
    <lineage>
        <taxon>Eukaryota</taxon>
        <taxon>Sar</taxon>
        <taxon>Alveolata</taxon>
        <taxon>Dinophyceae</taxon>
        <taxon>Prorocentrales</taxon>
        <taxon>Prorocentraceae</taxon>
        <taxon>Prorocentrum</taxon>
    </lineage>
</organism>
<dbReference type="Proteomes" id="UP001189429">
    <property type="component" value="Unassembled WGS sequence"/>
</dbReference>
<dbReference type="InterPro" id="IPR050275">
    <property type="entry name" value="PGM_Phosphatase"/>
</dbReference>
<dbReference type="SMART" id="SM00855">
    <property type="entry name" value="PGAM"/>
    <property type="match status" value="1"/>
</dbReference>
<evidence type="ECO:0000256" key="1">
    <source>
        <dbReference type="SAM" id="MobiDB-lite"/>
    </source>
</evidence>